<dbReference type="InterPro" id="IPR006059">
    <property type="entry name" value="SBP"/>
</dbReference>
<evidence type="ECO:0000313" key="4">
    <source>
        <dbReference type="Proteomes" id="UP000579945"/>
    </source>
</evidence>
<dbReference type="EMBL" id="JACIBV010000001">
    <property type="protein sequence ID" value="MBB3726891.1"/>
    <property type="molecule type" value="Genomic_DNA"/>
</dbReference>
<dbReference type="Pfam" id="PF13416">
    <property type="entry name" value="SBP_bac_8"/>
    <property type="match status" value="1"/>
</dbReference>
<comment type="caution">
    <text evidence="3">The sequence shown here is derived from an EMBL/GenBank/DDBJ whole genome shotgun (WGS) entry which is preliminary data.</text>
</comment>
<name>A0A7W5Y6X3_9ACTN</name>
<evidence type="ECO:0000256" key="1">
    <source>
        <dbReference type="ARBA" id="ARBA00022729"/>
    </source>
</evidence>
<dbReference type="PANTHER" id="PTHR30222:SF2">
    <property type="entry name" value="ABC TRANSPORTER SUBSTRATE-BINDING PROTEIN"/>
    <property type="match status" value="1"/>
</dbReference>
<dbReference type="Gene3D" id="3.40.190.10">
    <property type="entry name" value="Periplasmic binding protein-like II"/>
    <property type="match status" value="2"/>
</dbReference>
<reference evidence="3 4" key="1">
    <citation type="submission" date="2020-08" db="EMBL/GenBank/DDBJ databases">
        <title>Sequencing the genomes of 1000 actinobacteria strains.</title>
        <authorList>
            <person name="Klenk H.-P."/>
        </authorList>
    </citation>
    <scope>NUCLEOTIDE SEQUENCE [LARGE SCALE GENOMIC DNA]</scope>
    <source>
        <strain evidence="3 4">DSM 44320</strain>
    </source>
</reference>
<dbReference type="Proteomes" id="UP000579945">
    <property type="component" value="Unassembled WGS sequence"/>
</dbReference>
<proteinExistence type="predicted"/>
<dbReference type="RefSeq" id="WP_183646744.1">
    <property type="nucleotide sequence ID" value="NZ_JACIBV010000001.1"/>
</dbReference>
<dbReference type="CDD" id="cd13589">
    <property type="entry name" value="PBP2_polyamine_RpCGA009"/>
    <property type="match status" value="1"/>
</dbReference>
<evidence type="ECO:0000256" key="2">
    <source>
        <dbReference type="SAM" id="SignalP"/>
    </source>
</evidence>
<evidence type="ECO:0000313" key="3">
    <source>
        <dbReference type="EMBL" id="MBB3726891.1"/>
    </source>
</evidence>
<organism evidence="3 4">
    <name type="scientific">Nonomuraea dietziae</name>
    <dbReference type="NCBI Taxonomy" id="65515"/>
    <lineage>
        <taxon>Bacteria</taxon>
        <taxon>Bacillati</taxon>
        <taxon>Actinomycetota</taxon>
        <taxon>Actinomycetes</taxon>
        <taxon>Streptosporangiales</taxon>
        <taxon>Streptosporangiaceae</taxon>
        <taxon>Nonomuraea</taxon>
    </lineage>
</organism>
<keyword evidence="1 2" id="KW-0732">Signal</keyword>
<accession>A0A7W5Y6X3</accession>
<dbReference type="PROSITE" id="PS51257">
    <property type="entry name" value="PROKAR_LIPOPROTEIN"/>
    <property type="match status" value="1"/>
</dbReference>
<dbReference type="GeneID" id="95389224"/>
<dbReference type="SUPFAM" id="SSF53850">
    <property type="entry name" value="Periplasmic binding protein-like II"/>
    <property type="match status" value="1"/>
</dbReference>
<sequence length="372" mass="39816">MLNITKRLAGTAVASASLLLAAACGGGAAAPADIDLGSGPAKSGVVKKDALKGVNLTFVSYGGVYQKGQQDAAIDPFAKESGAQVLQDGPTDYAKVKAQVDSANVTWDVVDTDSIWAAAQCGKLLQPLDYKIIDKSKVPEGLATECSVPAMQYGMVLAYNKNKFGANPPQGWADFFDTAKFPGKRAIPGNPGDSAPGPFEAALVADGVAPDKLYPLDVPRATKKLDTVRADLVFWKTGAESQQLLESGEVDMVMMWSGRAYAGIKNGGTFDVQWNQWMPIMDSLAVPKNAKNPKAAMAMINYYLGAQQQAKLTELTSYSPINTDAKPKLDELGTSFLTTRPEVADKRLTVDDKWWAENQPEMIEKWSAWLGG</sequence>
<feature type="signal peptide" evidence="2">
    <location>
        <begin position="1"/>
        <end position="29"/>
    </location>
</feature>
<protein>
    <submittedName>
        <fullName evidence="3">Putative spermidine/putrescine transport system substrate-binding protein</fullName>
    </submittedName>
</protein>
<dbReference type="AlphaFoldDB" id="A0A7W5Y6X3"/>
<feature type="chain" id="PRO_5031061436" evidence="2">
    <location>
        <begin position="30"/>
        <end position="372"/>
    </location>
</feature>
<gene>
    <name evidence="3" type="ORF">FHR33_002751</name>
</gene>
<keyword evidence="4" id="KW-1185">Reference proteome</keyword>
<dbReference type="PANTHER" id="PTHR30222">
    <property type="entry name" value="SPERMIDINE/PUTRESCINE-BINDING PERIPLASMIC PROTEIN"/>
    <property type="match status" value="1"/>
</dbReference>